<dbReference type="CDD" id="cd00293">
    <property type="entry name" value="USP-like"/>
    <property type="match status" value="2"/>
</dbReference>
<dbReference type="AlphaFoldDB" id="A0A192A3N0"/>
<keyword evidence="3" id="KW-1185">Reference proteome</keyword>
<sequence>MTYASVMVHLDASERAMHRLSLAARYAQAHHATLIAVYASFAPSPNWFYRMEGAAHYLDEDRNRRDRVRDVVHARFREAMQSVPVETEWRAVDGDPLAEVLRQAREADLLVVGQEDGSDAESFVAPDFVETLILESGRPVLVVPYAGRFTSVAQRVLVAWSGGRESARALHDAMPLMSGNTVRVLQMTGDRPRHWAEDTTVGQVARALLAHGIEPTVEEARCVDSDIAIGEMLLSRAADFGADLIVMGGYGHSRLRELVLGGVTRTLLNTMTVPVLLSH</sequence>
<dbReference type="SUPFAM" id="SSF52402">
    <property type="entry name" value="Adenine nucleotide alpha hydrolases-like"/>
    <property type="match status" value="2"/>
</dbReference>
<proteinExistence type="inferred from homology"/>
<dbReference type="PANTHER" id="PTHR46268:SF15">
    <property type="entry name" value="UNIVERSAL STRESS PROTEIN HP_0031"/>
    <property type="match status" value="1"/>
</dbReference>
<evidence type="ECO:0000313" key="2">
    <source>
        <dbReference type="EMBL" id="ANJ75085.1"/>
    </source>
</evidence>
<dbReference type="Proteomes" id="UP000078572">
    <property type="component" value="Chromosome 2"/>
</dbReference>
<gene>
    <name evidence="2" type="ORF">A9Y76_21375</name>
</gene>
<dbReference type="RefSeq" id="WP_064807392.1">
    <property type="nucleotide sequence ID" value="NZ_CP016023.1"/>
</dbReference>
<organism evidence="2 3">
    <name type="scientific">Ralstonia insidiosa</name>
    <dbReference type="NCBI Taxonomy" id="190721"/>
    <lineage>
        <taxon>Bacteria</taxon>
        <taxon>Pseudomonadati</taxon>
        <taxon>Pseudomonadota</taxon>
        <taxon>Betaproteobacteria</taxon>
        <taxon>Burkholderiales</taxon>
        <taxon>Burkholderiaceae</taxon>
        <taxon>Ralstonia</taxon>
    </lineage>
</organism>
<dbReference type="STRING" id="190721.ACS15_4593"/>
<reference evidence="3" key="1">
    <citation type="submission" date="2016-06" db="EMBL/GenBank/DDBJ databases">
        <authorList>
            <person name="Xu Y."/>
            <person name="Nagy A."/>
            <person name="Yan X."/>
            <person name="Kim S.W."/>
            <person name="Haley B."/>
            <person name="Liu N.T."/>
            <person name="Nou X."/>
        </authorList>
    </citation>
    <scope>NUCLEOTIDE SEQUENCE [LARGE SCALE GENOMIC DNA]</scope>
    <source>
        <strain evidence="3">ATCC 49129</strain>
    </source>
</reference>
<evidence type="ECO:0000256" key="1">
    <source>
        <dbReference type="ARBA" id="ARBA00008791"/>
    </source>
</evidence>
<protein>
    <submittedName>
        <fullName evidence="2">Universal stress protein UspA</fullName>
    </submittedName>
</protein>
<evidence type="ECO:0000313" key="3">
    <source>
        <dbReference type="Proteomes" id="UP000078572"/>
    </source>
</evidence>
<name>A0A192A3N0_9RALS</name>
<dbReference type="Pfam" id="PF00582">
    <property type="entry name" value="Usp"/>
    <property type="match status" value="2"/>
</dbReference>
<comment type="similarity">
    <text evidence="1">Belongs to the universal stress protein A family.</text>
</comment>
<dbReference type="PRINTS" id="PR01438">
    <property type="entry name" value="UNVRSLSTRESS"/>
</dbReference>
<dbReference type="PANTHER" id="PTHR46268">
    <property type="entry name" value="STRESS RESPONSE PROTEIN NHAX"/>
    <property type="match status" value="1"/>
</dbReference>
<accession>A0A192A3N0</accession>
<dbReference type="InterPro" id="IPR006015">
    <property type="entry name" value="Universal_stress_UspA"/>
</dbReference>
<dbReference type="GeneID" id="61528592"/>
<dbReference type="Gene3D" id="3.40.50.12370">
    <property type="match status" value="1"/>
</dbReference>
<dbReference type="OrthoDB" id="9804721at2"/>
<dbReference type="InterPro" id="IPR006016">
    <property type="entry name" value="UspA"/>
</dbReference>
<dbReference type="EMBL" id="CP016023">
    <property type="protein sequence ID" value="ANJ75085.1"/>
    <property type="molecule type" value="Genomic_DNA"/>
</dbReference>